<reference evidence="6 7" key="2">
    <citation type="submission" date="2017-09" db="EMBL/GenBank/DDBJ databases">
        <authorList>
            <person name="Lee N."/>
            <person name="Cho B.-K."/>
        </authorList>
    </citation>
    <scope>NUCLEOTIDE SEQUENCE [LARGE SCALE GENOMIC DNA]</scope>
    <source>
        <strain evidence="6 7">ATCC 27467</strain>
    </source>
</reference>
<comment type="similarity">
    <text evidence="1 2">Belongs to the anti-sigma-factor antagonist family.</text>
</comment>
<reference evidence="5" key="3">
    <citation type="submission" date="2020-09" db="EMBL/GenBank/DDBJ databases">
        <authorList>
            <person name="Sun Q."/>
            <person name="Ohkuma M."/>
        </authorList>
    </citation>
    <scope>NUCLEOTIDE SEQUENCE</scope>
    <source>
        <strain evidence="5">JCM 4834</strain>
    </source>
</reference>
<accession>A0A5P2UF72</accession>
<dbReference type="GO" id="GO:0043856">
    <property type="term" value="F:anti-sigma factor antagonist activity"/>
    <property type="evidence" value="ECO:0007669"/>
    <property type="project" value="InterPro"/>
</dbReference>
<name>A0A5P2UF72_9ACTN</name>
<dbReference type="EMBL" id="CP023701">
    <property type="protein sequence ID" value="QEU77893.1"/>
    <property type="molecule type" value="Genomic_DNA"/>
</dbReference>
<dbReference type="CDD" id="cd07043">
    <property type="entry name" value="STAS_anti-anti-sigma_factors"/>
    <property type="match status" value="1"/>
</dbReference>
<organism evidence="6 7">
    <name type="scientific">Streptomyces subrutilus</name>
    <dbReference type="NCBI Taxonomy" id="36818"/>
    <lineage>
        <taxon>Bacteria</taxon>
        <taxon>Bacillati</taxon>
        <taxon>Actinomycetota</taxon>
        <taxon>Actinomycetes</taxon>
        <taxon>Kitasatosporales</taxon>
        <taxon>Streptomycetaceae</taxon>
        <taxon>Streptomyces</taxon>
    </lineage>
</organism>
<dbReference type="OrthoDB" id="3622319at2"/>
<dbReference type="Gene3D" id="3.30.750.24">
    <property type="entry name" value="STAS domain"/>
    <property type="match status" value="1"/>
</dbReference>
<dbReference type="AlphaFoldDB" id="A0A5P2UF72"/>
<evidence type="ECO:0000256" key="3">
    <source>
        <dbReference type="SAM" id="MobiDB-lite"/>
    </source>
</evidence>
<reference evidence="5" key="1">
    <citation type="journal article" date="2014" name="Int. J. Syst. Evol. Microbiol.">
        <title>Complete genome sequence of Corynebacterium casei LMG S-19264T (=DSM 44701T), isolated from a smear-ripened cheese.</title>
        <authorList>
            <consortium name="US DOE Joint Genome Institute (JGI-PGF)"/>
            <person name="Walter F."/>
            <person name="Albersmeier A."/>
            <person name="Kalinowski J."/>
            <person name="Ruckert C."/>
        </authorList>
    </citation>
    <scope>NUCLEOTIDE SEQUENCE</scope>
    <source>
        <strain evidence="5">JCM 4834</strain>
    </source>
</reference>
<dbReference type="NCBIfam" id="TIGR00377">
    <property type="entry name" value="ant_ant_sig"/>
    <property type="match status" value="1"/>
</dbReference>
<dbReference type="PROSITE" id="PS50801">
    <property type="entry name" value="STAS"/>
    <property type="match status" value="1"/>
</dbReference>
<evidence type="ECO:0000256" key="1">
    <source>
        <dbReference type="ARBA" id="ARBA00009013"/>
    </source>
</evidence>
<dbReference type="EMBL" id="BMVX01000007">
    <property type="protein sequence ID" value="GGZ63116.1"/>
    <property type="molecule type" value="Genomic_DNA"/>
</dbReference>
<dbReference type="PANTHER" id="PTHR33495:SF2">
    <property type="entry name" value="ANTI-SIGMA FACTOR ANTAGONIST TM_1081-RELATED"/>
    <property type="match status" value="1"/>
</dbReference>
<gene>
    <name evidence="5" type="primary">arsI</name>
    <name evidence="6" type="ORF">CP968_06010</name>
    <name evidence="5" type="ORF">GCM10010371_23290</name>
</gene>
<evidence type="ECO:0000259" key="4">
    <source>
        <dbReference type="PROSITE" id="PS50801"/>
    </source>
</evidence>
<dbReference type="InterPro" id="IPR058548">
    <property type="entry name" value="MlaB-like_STAS"/>
</dbReference>
<dbReference type="Pfam" id="PF13466">
    <property type="entry name" value="STAS_2"/>
    <property type="match status" value="1"/>
</dbReference>
<evidence type="ECO:0000256" key="2">
    <source>
        <dbReference type="RuleBase" id="RU003749"/>
    </source>
</evidence>
<dbReference type="PANTHER" id="PTHR33495">
    <property type="entry name" value="ANTI-SIGMA FACTOR ANTAGONIST TM_1081-RELATED-RELATED"/>
    <property type="match status" value="1"/>
</dbReference>
<proteinExistence type="inferred from homology"/>
<evidence type="ECO:0000313" key="7">
    <source>
        <dbReference type="Proteomes" id="UP000326831"/>
    </source>
</evidence>
<feature type="region of interest" description="Disordered" evidence="3">
    <location>
        <begin position="113"/>
        <end position="132"/>
    </location>
</feature>
<protein>
    <recommendedName>
        <fullName evidence="2">Anti-sigma factor antagonist</fullName>
    </recommendedName>
</protein>
<dbReference type="InterPro" id="IPR003658">
    <property type="entry name" value="Anti-sigma_ant"/>
</dbReference>
<dbReference type="InterPro" id="IPR002645">
    <property type="entry name" value="STAS_dom"/>
</dbReference>
<sequence>MVRGIGSERFTVAVRAVDGTVVLSLDGELDHDTAQPLREALDAAVTPGGRLLVDLGGLGFCDSTGLNVLLHTRLTAREAGASLELAGLRGPVARMFRITGADEVFPVHGSVAEALDGQGGPDGPNGPDGLSG</sequence>
<dbReference type="Proteomes" id="UP000634660">
    <property type="component" value="Unassembled WGS sequence"/>
</dbReference>
<dbReference type="KEGG" id="ssub:CP968_06010"/>
<dbReference type="Proteomes" id="UP000326831">
    <property type="component" value="Chromosome"/>
</dbReference>
<evidence type="ECO:0000313" key="6">
    <source>
        <dbReference type="EMBL" id="QEU77893.1"/>
    </source>
</evidence>
<dbReference type="RefSeq" id="WP_150516995.1">
    <property type="nucleotide sequence ID" value="NZ_BMVX01000007.1"/>
</dbReference>
<dbReference type="SUPFAM" id="SSF52091">
    <property type="entry name" value="SpoIIaa-like"/>
    <property type="match status" value="1"/>
</dbReference>
<keyword evidence="7" id="KW-1185">Reference proteome</keyword>
<dbReference type="InterPro" id="IPR036513">
    <property type="entry name" value="STAS_dom_sf"/>
</dbReference>
<evidence type="ECO:0000313" key="5">
    <source>
        <dbReference type="EMBL" id="GGZ63116.1"/>
    </source>
</evidence>
<feature type="domain" description="STAS" evidence="4">
    <location>
        <begin position="10"/>
        <end position="118"/>
    </location>
</feature>